<keyword evidence="6" id="KW-1185">Reference proteome</keyword>
<evidence type="ECO:0000313" key="5">
    <source>
        <dbReference type="EMBL" id="REH42525.1"/>
    </source>
</evidence>
<keyword evidence="3" id="KW-0378">Hydrolase</keyword>
<dbReference type="InterPro" id="IPR004130">
    <property type="entry name" value="Gpn"/>
</dbReference>
<keyword evidence="4" id="KW-0342">GTP-binding</keyword>
<dbReference type="SUPFAM" id="SSF52540">
    <property type="entry name" value="P-loop containing nucleoside triphosphate hydrolases"/>
    <property type="match status" value="1"/>
</dbReference>
<dbReference type="CDD" id="cd00882">
    <property type="entry name" value="Ras_like_GTPase"/>
    <property type="match status" value="1"/>
</dbReference>
<evidence type="ECO:0000313" key="6">
    <source>
        <dbReference type="Proteomes" id="UP000256269"/>
    </source>
</evidence>
<evidence type="ECO:0000256" key="3">
    <source>
        <dbReference type="ARBA" id="ARBA00022801"/>
    </source>
</evidence>
<gene>
    <name evidence="5" type="ORF">BCF44_11019</name>
</gene>
<evidence type="ECO:0000256" key="2">
    <source>
        <dbReference type="ARBA" id="ARBA00022741"/>
    </source>
</evidence>
<reference evidence="5 6" key="1">
    <citation type="submission" date="2018-08" db="EMBL/GenBank/DDBJ databases">
        <title>Genomic Encyclopedia of Archaeal and Bacterial Type Strains, Phase II (KMG-II): from individual species to whole genera.</title>
        <authorList>
            <person name="Goeker M."/>
        </authorList>
    </citation>
    <scope>NUCLEOTIDE SEQUENCE [LARGE SCALE GENOMIC DNA]</scope>
    <source>
        <strain evidence="5 6">DSM 45791</strain>
    </source>
</reference>
<evidence type="ECO:0000256" key="4">
    <source>
        <dbReference type="ARBA" id="ARBA00023134"/>
    </source>
</evidence>
<dbReference type="Proteomes" id="UP000256269">
    <property type="component" value="Unassembled WGS sequence"/>
</dbReference>
<sequence>MSVAEPVAWVRPMTSTKIVVAGGFAVGKTTFVRAVSEIEPLTTEALLSAAGHEVDDPDAMTGKVTTTVALDFGRLTLDAGLVLYLFGTPGQDRFWFMWDDMVRGAIGAVVLVDCERLADSFAAVDYFEQFGLPFVVVVNRGEHDPDELREALRLPPAVPVLHCDVRERVAVRDVLIELVEHAAQRRSLTPQQESAPS</sequence>
<name>A0A3E0HCF8_9PSEU</name>
<dbReference type="Gene3D" id="3.40.50.300">
    <property type="entry name" value="P-loop containing nucleotide triphosphate hydrolases"/>
    <property type="match status" value="1"/>
</dbReference>
<organism evidence="5 6">
    <name type="scientific">Kutzneria buriramensis</name>
    <dbReference type="NCBI Taxonomy" id="1045776"/>
    <lineage>
        <taxon>Bacteria</taxon>
        <taxon>Bacillati</taxon>
        <taxon>Actinomycetota</taxon>
        <taxon>Actinomycetes</taxon>
        <taxon>Pseudonocardiales</taxon>
        <taxon>Pseudonocardiaceae</taxon>
        <taxon>Kutzneria</taxon>
    </lineage>
</organism>
<dbReference type="EMBL" id="QUNO01000010">
    <property type="protein sequence ID" value="REH42525.1"/>
    <property type="molecule type" value="Genomic_DNA"/>
</dbReference>
<comment type="caution">
    <text evidence="5">The sequence shown here is derived from an EMBL/GenBank/DDBJ whole genome shotgun (WGS) entry which is preliminary data.</text>
</comment>
<dbReference type="PANTHER" id="PTHR42708">
    <property type="entry name" value="ATP/GTP-BINDING PROTEIN-RELATED"/>
    <property type="match status" value="1"/>
</dbReference>
<dbReference type="GO" id="GO:0016787">
    <property type="term" value="F:hydrolase activity"/>
    <property type="evidence" value="ECO:0007669"/>
    <property type="project" value="UniProtKB-KW"/>
</dbReference>
<dbReference type="PANTHER" id="PTHR42708:SF1">
    <property type="entry name" value="GLIDING MOTILITY PROTEIN MGLA"/>
    <property type="match status" value="1"/>
</dbReference>
<evidence type="ECO:0008006" key="7">
    <source>
        <dbReference type="Google" id="ProtNLM"/>
    </source>
</evidence>
<evidence type="ECO:0000256" key="1">
    <source>
        <dbReference type="ARBA" id="ARBA00005290"/>
    </source>
</evidence>
<dbReference type="GO" id="GO:0005525">
    <property type="term" value="F:GTP binding"/>
    <property type="evidence" value="ECO:0007669"/>
    <property type="project" value="UniProtKB-KW"/>
</dbReference>
<dbReference type="InterPro" id="IPR027417">
    <property type="entry name" value="P-loop_NTPase"/>
</dbReference>
<keyword evidence="2" id="KW-0547">Nucleotide-binding</keyword>
<protein>
    <recommendedName>
        <fullName evidence="7">Signal recognition particle receptor subunit beta</fullName>
    </recommendedName>
</protein>
<dbReference type="InterPro" id="IPR052705">
    <property type="entry name" value="Gliding_Motility_GTPase"/>
</dbReference>
<proteinExistence type="inferred from homology"/>
<comment type="similarity">
    <text evidence="1">Belongs to the GPN-loop GTPase family.</text>
</comment>
<accession>A0A3E0HCF8</accession>
<dbReference type="Pfam" id="PF03029">
    <property type="entry name" value="ATP_bind_1"/>
    <property type="match status" value="1"/>
</dbReference>
<dbReference type="AlphaFoldDB" id="A0A3E0HCF8"/>